<feature type="region of interest" description="Disordered" evidence="1">
    <location>
        <begin position="121"/>
        <end position="149"/>
    </location>
</feature>
<dbReference type="PANTHER" id="PTHR35794:SF2">
    <property type="entry name" value="CELL DIVISION PROTEIN DIVIVA"/>
    <property type="match status" value="1"/>
</dbReference>
<dbReference type="GO" id="GO:0051301">
    <property type="term" value="P:cell division"/>
    <property type="evidence" value="ECO:0007669"/>
    <property type="project" value="UniProtKB-KW"/>
</dbReference>
<evidence type="ECO:0000256" key="1">
    <source>
        <dbReference type="SAM" id="MobiDB-lite"/>
    </source>
</evidence>
<proteinExistence type="predicted"/>
<organism evidence="2 3">
    <name type="scientific">Brooklawnia cerclae</name>
    <dbReference type="NCBI Taxonomy" id="349934"/>
    <lineage>
        <taxon>Bacteria</taxon>
        <taxon>Bacillati</taxon>
        <taxon>Actinomycetota</taxon>
        <taxon>Actinomycetes</taxon>
        <taxon>Propionibacteriales</taxon>
        <taxon>Propionibacteriaceae</taxon>
        <taxon>Brooklawnia</taxon>
    </lineage>
</organism>
<gene>
    <name evidence="2" type="ORF">FB473_003228</name>
</gene>
<reference evidence="2 3" key="1">
    <citation type="submission" date="2020-02" db="EMBL/GenBank/DDBJ databases">
        <title>Sequencing the genomes of 1000 actinobacteria strains.</title>
        <authorList>
            <person name="Klenk H.-P."/>
        </authorList>
    </citation>
    <scope>NUCLEOTIDE SEQUENCE [LARGE SCALE GENOMIC DNA]</scope>
    <source>
        <strain evidence="2 3">DSM 19609</strain>
    </source>
</reference>
<dbReference type="PANTHER" id="PTHR35794">
    <property type="entry name" value="CELL DIVISION PROTEIN DIVIVA"/>
    <property type="match status" value="1"/>
</dbReference>
<accession>A0ABX0SKI7</accession>
<feature type="compositionally biased region" description="Basic and acidic residues" evidence="1">
    <location>
        <begin position="346"/>
        <end position="356"/>
    </location>
</feature>
<evidence type="ECO:0000313" key="2">
    <source>
        <dbReference type="EMBL" id="NIH58531.1"/>
    </source>
</evidence>
<evidence type="ECO:0000313" key="3">
    <source>
        <dbReference type="Proteomes" id="UP000749311"/>
    </source>
</evidence>
<feature type="compositionally biased region" description="Basic and acidic residues" evidence="1">
    <location>
        <begin position="129"/>
        <end position="149"/>
    </location>
</feature>
<sequence length="356" mass="39103">MTEPGFRFVRKGYEPSEVDQAVASLRSNLERLQTELNRAHDENAAKNVEGTKQRQQISDLSGRVRMLESTLADERAEKEAGVPPSFANLGERIGKMLNLAQDEANDVRAEAQEEANQLIDQADKQAATKRTEAEREAADTMSRARTEAARTIEDAKQRADNLLEEAEAEATARREEAEAFYENQRAQSAAAAADFEQTLAERREEALSKLNAELDSKTHEVALADERLSSARTEADRTTKEARQSADQIVREAQNKASQLLADAKSRAETIRQNAEREVAAATARRDSITAQLANVRQMLGTLGGVSIAGFDDAQSPRTAQQWASESTRSSSSGRSGRTSSSSDSSDTRSDWLDNN</sequence>
<dbReference type="EMBL" id="JAAMOZ010000004">
    <property type="protein sequence ID" value="NIH58531.1"/>
    <property type="molecule type" value="Genomic_DNA"/>
</dbReference>
<dbReference type="RefSeq" id="WP_167171155.1">
    <property type="nucleotide sequence ID" value="NZ_BAAAOO010000006.1"/>
</dbReference>
<feature type="region of interest" description="Disordered" evidence="1">
    <location>
        <begin position="308"/>
        <end position="356"/>
    </location>
</feature>
<feature type="compositionally biased region" description="Low complexity" evidence="1">
    <location>
        <begin position="327"/>
        <end position="345"/>
    </location>
</feature>
<feature type="compositionally biased region" description="Polar residues" evidence="1">
    <location>
        <begin position="316"/>
        <end position="326"/>
    </location>
</feature>
<keyword evidence="3" id="KW-1185">Reference proteome</keyword>
<dbReference type="InterPro" id="IPR007793">
    <property type="entry name" value="DivIVA_fam"/>
</dbReference>
<keyword evidence="2" id="KW-0131">Cell cycle</keyword>
<keyword evidence="2" id="KW-0132">Cell division</keyword>
<comment type="caution">
    <text evidence="2">The sequence shown here is derived from an EMBL/GenBank/DDBJ whole genome shotgun (WGS) entry which is preliminary data.</text>
</comment>
<name>A0ABX0SKI7_9ACTN</name>
<dbReference type="Proteomes" id="UP000749311">
    <property type="component" value="Unassembled WGS sequence"/>
</dbReference>
<protein>
    <submittedName>
        <fullName evidence="2">Cell division septum initiation protein DivIVA</fullName>
    </submittedName>
</protein>